<gene>
    <name evidence="1" type="ORF">AN619_24590</name>
</gene>
<evidence type="ECO:0000313" key="2">
    <source>
        <dbReference type="Proteomes" id="UP000070456"/>
    </source>
</evidence>
<reference evidence="1 2" key="1">
    <citation type="submission" date="2015-12" db="EMBL/GenBank/DDBJ databases">
        <title>Draft genome sequence of the thermoanaerobe Thermotalea metallivorans, an isolate from the runoff channel of the Great Artesian Basin, Australia.</title>
        <authorList>
            <person name="Patel B.K."/>
        </authorList>
    </citation>
    <scope>NUCLEOTIDE SEQUENCE [LARGE SCALE GENOMIC DNA]</scope>
    <source>
        <strain evidence="1 2">B2-1</strain>
    </source>
</reference>
<protein>
    <recommendedName>
        <fullName evidence="3">Selenium-dependent hydroxylase accessory protein YqeC</fullName>
    </recommendedName>
</protein>
<evidence type="ECO:0008006" key="3">
    <source>
        <dbReference type="Google" id="ProtNLM"/>
    </source>
</evidence>
<proteinExistence type="predicted"/>
<keyword evidence="2" id="KW-1185">Reference proteome</keyword>
<evidence type="ECO:0000313" key="1">
    <source>
        <dbReference type="EMBL" id="KXG74267.1"/>
    </source>
</evidence>
<sequence>MNLIRMIAAGRGSVVVFVGCGGKTSAIEGVLQELICQGIPVIHTTTTKIYLPKERPVVVNSEPDGLIEGIERAKGKTVTLGCAVDGEGKLLGIPKEWMEMLHKRFPRHCILIEGDGCKGKSIKVYGEHEPCIPSQADKVVIVVGLDAFLEVPIGKVAHRVEALGKCFENKENPDLEERIAALFHPRGLVKGLDGTGEKYVFINKVTDHQLPVARKIGEEIMLLGKDILHSVILGDTALYPMGKEVIR</sequence>
<name>A0A140L142_9FIRM</name>
<dbReference type="AlphaFoldDB" id="A0A140L142"/>
<dbReference type="EMBL" id="LOEE01000059">
    <property type="protein sequence ID" value="KXG74267.1"/>
    <property type="molecule type" value="Genomic_DNA"/>
</dbReference>
<dbReference type="STRING" id="520762.AN619_24590"/>
<dbReference type="NCBIfam" id="TIGR03172">
    <property type="entry name" value="selenium cofactor biosynthesis protein YqeC"/>
    <property type="match status" value="1"/>
</dbReference>
<dbReference type="InterPro" id="IPR017587">
    <property type="entry name" value="YqeC"/>
</dbReference>
<accession>A0A140L142</accession>
<organism evidence="1 2">
    <name type="scientific">Thermotalea metallivorans</name>
    <dbReference type="NCBI Taxonomy" id="520762"/>
    <lineage>
        <taxon>Bacteria</taxon>
        <taxon>Bacillati</taxon>
        <taxon>Bacillota</taxon>
        <taxon>Clostridia</taxon>
        <taxon>Peptostreptococcales</taxon>
        <taxon>Thermotaleaceae</taxon>
        <taxon>Thermotalea</taxon>
    </lineage>
</organism>
<dbReference type="Pfam" id="PF19842">
    <property type="entry name" value="YqeC"/>
    <property type="match status" value="1"/>
</dbReference>
<comment type="caution">
    <text evidence="1">The sequence shown here is derived from an EMBL/GenBank/DDBJ whole genome shotgun (WGS) entry which is preliminary data.</text>
</comment>
<dbReference type="Proteomes" id="UP000070456">
    <property type="component" value="Unassembled WGS sequence"/>
</dbReference>